<keyword evidence="2" id="KW-0963">Cytoplasm</keyword>
<name>A0A9D1E0S1_9BACT</name>
<dbReference type="Pfam" id="PF03932">
    <property type="entry name" value="CutC"/>
    <property type="match status" value="1"/>
</dbReference>
<dbReference type="HAMAP" id="MF_00795">
    <property type="entry name" value="CutC"/>
    <property type="match status" value="1"/>
</dbReference>
<dbReference type="PANTHER" id="PTHR12598">
    <property type="entry name" value="COPPER HOMEOSTASIS PROTEIN CUTC"/>
    <property type="match status" value="1"/>
</dbReference>
<comment type="caution">
    <text evidence="3">The sequence shown here is derived from an EMBL/GenBank/DDBJ whole genome shotgun (WGS) entry which is preliminary data.</text>
</comment>
<evidence type="ECO:0000313" key="3">
    <source>
        <dbReference type="EMBL" id="HIR62715.1"/>
    </source>
</evidence>
<dbReference type="Proteomes" id="UP000886744">
    <property type="component" value="Unassembled WGS sequence"/>
</dbReference>
<organism evidence="3 4">
    <name type="scientific">Candidatus Coprenecus avistercoris</name>
    <dbReference type="NCBI Taxonomy" id="2840730"/>
    <lineage>
        <taxon>Bacteria</taxon>
        <taxon>Pseudomonadati</taxon>
        <taxon>Bacteroidota</taxon>
        <taxon>Bacteroidia</taxon>
        <taxon>Bacteroidales</taxon>
        <taxon>Rikenellaceae</taxon>
        <taxon>Rikenellaceae incertae sedis</taxon>
        <taxon>Candidatus Coprenecus</taxon>
    </lineage>
</organism>
<accession>A0A9D1E0S1</accession>
<sequence length="249" mass="26515">MYNHYTIEICAPSYESALAAQRGGAARIELCSELDAGGVTPSYGLIQGVRAALTIAVNVLVRPRSGDFLYSSYEVETVTRDIALCAQAGVQGVVVGALTADAKVDRTAAAEWLKEARRHGLSTTFHRAIDCADGIYDALEDVASLGYDRVLTSGGCPTAWEGRETIARMQAMMANHTGSARKPLIIMPGSGVNPTNIRDLALQTGVNELHLSATKRHKSGMRVLSGIAQEETVVHSDEETVRLAVAALC</sequence>
<evidence type="ECO:0000256" key="1">
    <source>
        <dbReference type="ARBA" id="ARBA00007768"/>
    </source>
</evidence>
<dbReference type="PANTHER" id="PTHR12598:SF0">
    <property type="entry name" value="COPPER HOMEOSTASIS PROTEIN CUTC HOMOLOG"/>
    <property type="match status" value="1"/>
</dbReference>
<dbReference type="InterPro" id="IPR005627">
    <property type="entry name" value="CutC-like"/>
</dbReference>
<dbReference type="GO" id="GO:0005737">
    <property type="term" value="C:cytoplasm"/>
    <property type="evidence" value="ECO:0007669"/>
    <property type="project" value="UniProtKB-SubCell"/>
</dbReference>
<comment type="subcellular location">
    <subcellularLocation>
        <location evidence="2">Cytoplasm</location>
    </subcellularLocation>
</comment>
<evidence type="ECO:0000256" key="2">
    <source>
        <dbReference type="HAMAP-Rule" id="MF_00795"/>
    </source>
</evidence>
<dbReference type="Gene3D" id="3.20.20.380">
    <property type="entry name" value="Copper homeostasis (CutC) domain"/>
    <property type="match status" value="1"/>
</dbReference>
<proteinExistence type="inferred from homology"/>
<dbReference type="SUPFAM" id="SSF110395">
    <property type="entry name" value="CutC-like"/>
    <property type="match status" value="1"/>
</dbReference>
<comment type="caution">
    <text evidence="2">Once thought to be involved in copper homeostasis, experiments in E.coli have shown this is not the case.</text>
</comment>
<dbReference type="InterPro" id="IPR036822">
    <property type="entry name" value="CutC-like_dom_sf"/>
</dbReference>
<dbReference type="AlphaFoldDB" id="A0A9D1E0S1"/>
<gene>
    <name evidence="2" type="primary">cutC</name>
    <name evidence="3" type="ORF">IAC94_04235</name>
</gene>
<evidence type="ECO:0000313" key="4">
    <source>
        <dbReference type="Proteomes" id="UP000886744"/>
    </source>
</evidence>
<dbReference type="GO" id="GO:0005507">
    <property type="term" value="F:copper ion binding"/>
    <property type="evidence" value="ECO:0007669"/>
    <property type="project" value="TreeGrafter"/>
</dbReference>
<reference evidence="3" key="1">
    <citation type="submission" date="2020-10" db="EMBL/GenBank/DDBJ databases">
        <authorList>
            <person name="Gilroy R."/>
        </authorList>
    </citation>
    <scope>NUCLEOTIDE SEQUENCE</scope>
    <source>
        <strain evidence="3">ChiHjej13B12-12457</strain>
    </source>
</reference>
<dbReference type="EMBL" id="DVHI01000056">
    <property type="protein sequence ID" value="HIR62715.1"/>
    <property type="molecule type" value="Genomic_DNA"/>
</dbReference>
<protein>
    <recommendedName>
        <fullName evidence="2">PF03932 family protein CutC</fullName>
    </recommendedName>
</protein>
<reference evidence="3" key="2">
    <citation type="journal article" date="2021" name="PeerJ">
        <title>Extensive microbial diversity within the chicken gut microbiome revealed by metagenomics and culture.</title>
        <authorList>
            <person name="Gilroy R."/>
            <person name="Ravi A."/>
            <person name="Getino M."/>
            <person name="Pursley I."/>
            <person name="Horton D.L."/>
            <person name="Alikhan N.F."/>
            <person name="Baker D."/>
            <person name="Gharbi K."/>
            <person name="Hall N."/>
            <person name="Watson M."/>
            <person name="Adriaenssens E.M."/>
            <person name="Foster-Nyarko E."/>
            <person name="Jarju S."/>
            <person name="Secka A."/>
            <person name="Antonio M."/>
            <person name="Oren A."/>
            <person name="Chaudhuri R.R."/>
            <person name="La Ragione R."/>
            <person name="Hildebrand F."/>
            <person name="Pallen M.J."/>
        </authorList>
    </citation>
    <scope>NUCLEOTIDE SEQUENCE</scope>
    <source>
        <strain evidence="3">ChiHjej13B12-12457</strain>
    </source>
</reference>
<comment type="similarity">
    <text evidence="1 2">Belongs to the CutC family.</text>
</comment>